<evidence type="ECO:0000256" key="6">
    <source>
        <dbReference type="ARBA" id="ARBA00023136"/>
    </source>
</evidence>
<dbReference type="GO" id="GO:0005886">
    <property type="term" value="C:plasma membrane"/>
    <property type="evidence" value="ECO:0007669"/>
    <property type="project" value="UniProtKB-SubCell"/>
</dbReference>
<keyword evidence="10" id="KW-1185">Reference proteome</keyword>
<dbReference type="KEGG" id="lyj:FKV23_15790"/>
<dbReference type="Pfam" id="PF07690">
    <property type="entry name" value="MFS_1"/>
    <property type="match status" value="1"/>
</dbReference>
<evidence type="ECO:0000256" key="3">
    <source>
        <dbReference type="ARBA" id="ARBA00022475"/>
    </source>
</evidence>
<proteinExistence type="predicted"/>
<dbReference type="PANTHER" id="PTHR43045">
    <property type="entry name" value="SHIKIMATE TRANSPORTER"/>
    <property type="match status" value="1"/>
</dbReference>
<name>A0A514BVG2_9GAMM</name>
<feature type="transmembrane region" description="Helical" evidence="7">
    <location>
        <begin position="49"/>
        <end position="68"/>
    </location>
</feature>
<feature type="transmembrane region" description="Helical" evidence="7">
    <location>
        <begin position="389"/>
        <end position="410"/>
    </location>
</feature>
<sequence length="445" mass="47554">MQTSSSVPASDPNDRHATVSVHGENKHAVAPGDIAVGVVIGRASEYFDFFVYGIASALVFPRVFFPFLEPLQATLWSFAIFALAFIARPLGTVLFMWIQRRWDRSTKLTAALFLLGTATAGIAFLPGYERIGALSIGLLALFRVLQGVALGGSWDGLPSLLALNAPEERRGHYAMLGQLGAPAGFIIAAALFAYLLGNLNTDDFFGWGWRYPFFAAFALNVVALFARLRLVVTHEYVHELDRNDLEPVPVGELLRAKGPNVAIGGFAALASYALFHVVTIFPISWILLFTDEPVGQFLLLQVAGAFLAAGGVVASGWIADRYGRIRTLSGFAAAIAVFSGFAPTLLTGGTVGKYAFVLLGFILLGLCYGQAAGAVTVNFGARYRYTGAALTADMAWLIGAAFAPLVALWLCAKFGLAFVGAYLLSGAVCTVLALLANRKLKLLRN</sequence>
<dbReference type="InterPro" id="IPR011701">
    <property type="entry name" value="MFS"/>
</dbReference>
<dbReference type="EMBL" id="CP041242">
    <property type="protein sequence ID" value="QDH71388.1"/>
    <property type="molecule type" value="Genomic_DNA"/>
</dbReference>
<evidence type="ECO:0000256" key="4">
    <source>
        <dbReference type="ARBA" id="ARBA00022692"/>
    </source>
</evidence>
<dbReference type="SUPFAM" id="SSF103473">
    <property type="entry name" value="MFS general substrate transporter"/>
    <property type="match status" value="1"/>
</dbReference>
<evidence type="ECO:0000256" key="1">
    <source>
        <dbReference type="ARBA" id="ARBA00004651"/>
    </source>
</evidence>
<dbReference type="PANTHER" id="PTHR43045:SF2">
    <property type="entry name" value="INNER MEMBRANE METABOLITE TRANSPORT PROTEIN YHJE"/>
    <property type="match status" value="1"/>
</dbReference>
<dbReference type="Proteomes" id="UP000317199">
    <property type="component" value="Chromosome"/>
</dbReference>
<feature type="transmembrane region" description="Helical" evidence="7">
    <location>
        <begin position="131"/>
        <end position="152"/>
    </location>
</feature>
<keyword evidence="4 7" id="KW-0812">Transmembrane</keyword>
<keyword evidence="3" id="KW-1003">Cell membrane</keyword>
<keyword evidence="2" id="KW-0813">Transport</keyword>
<protein>
    <submittedName>
        <fullName evidence="9">MHS family MFS transporter</fullName>
    </submittedName>
</protein>
<evidence type="ECO:0000256" key="2">
    <source>
        <dbReference type="ARBA" id="ARBA00022448"/>
    </source>
</evidence>
<feature type="transmembrane region" description="Helical" evidence="7">
    <location>
        <begin position="416"/>
        <end position="436"/>
    </location>
</feature>
<keyword evidence="5 7" id="KW-1133">Transmembrane helix</keyword>
<feature type="transmembrane region" description="Helical" evidence="7">
    <location>
        <begin position="74"/>
        <end position="96"/>
    </location>
</feature>
<comment type="subcellular location">
    <subcellularLocation>
        <location evidence="1">Cell membrane</location>
        <topology evidence="1">Multi-pass membrane protein</topology>
    </subcellularLocation>
</comment>
<keyword evidence="6 7" id="KW-0472">Membrane</keyword>
<dbReference type="PROSITE" id="PS50850">
    <property type="entry name" value="MFS"/>
    <property type="match status" value="1"/>
</dbReference>
<gene>
    <name evidence="9" type="ORF">FKV23_15790</name>
</gene>
<accession>A0A514BVG2</accession>
<dbReference type="AlphaFoldDB" id="A0A514BVG2"/>
<organism evidence="9 10">
    <name type="scientific">Marilutibacter alkalisoli</name>
    <dbReference type="NCBI Taxonomy" id="2591633"/>
    <lineage>
        <taxon>Bacteria</taxon>
        <taxon>Pseudomonadati</taxon>
        <taxon>Pseudomonadota</taxon>
        <taxon>Gammaproteobacteria</taxon>
        <taxon>Lysobacterales</taxon>
        <taxon>Lysobacteraceae</taxon>
        <taxon>Marilutibacter</taxon>
    </lineage>
</organism>
<dbReference type="InterPro" id="IPR020846">
    <property type="entry name" value="MFS_dom"/>
</dbReference>
<feature type="transmembrane region" description="Helical" evidence="7">
    <location>
        <begin position="209"/>
        <end position="226"/>
    </location>
</feature>
<feature type="transmembrane region" description="Helical" evidence="7">
    <location>
        <begin position="354"/>
        <end position="377"/>
    </location>
</feature>
<feature type="domain" description="Major facilitator superfamily (MFS) profile" evidence="8">
    <location>
        <begin position="34"/>
        <end position="444"/>
    </location>
</feature>
<feature type="transmembrane region" description="Helical" evidence="7">
    <location>
        <begin position="330"/>
        <end position="348"/>
    </location>
</feature>
<evidence type="ECO:0000256" key="5">
    <source>
        <dbReference type="ARBA" id="ARBA00022989"/>
    </source>
</evidence>
<dbReference type="RefSeq" id="WP_141624720.1">
    <property type="nucleotide sequence ID" value="NZ_CP041242.1"/>
</dbReference>
<feature type="transmembrane region" description="Helical" evidence="7">
    <location>
        <begin position="294"/>
        <end position="318"/>
    </location>
</feature>
<dbReference type="OrthoDB" id="3690818at2"/>
<feature type="transmembrane region" description="Helical" evidence="7">
    <location>
        <begin position="261"/>
        <end position="288"/>
    </location>
</feature>
<reference evidence="9 10" key="1">
    <citation type="submission" date="2019-06" db="EMBL/GenBank/DDBJ databases">
        <title>Lysobacter alkalisoli sp. nov. isolated from saline-alkali soil.</title>
        <authorList>
            <person name="Sun J.-Q."/>
            <person name="Xu L."/>
        </authorList>
    </citation>
    <scope>NUCLEOTIDE SEQUENCE [LARGE SCALE GENOMIC DNA]</scope>
    <source>
        <strain evidence="9 10">SJ-36</strain>
    </source>
</reference>
<evidence type="ECO:0000313" key="9">
    <source>
        <dbReference type="EMBL" id="QDH71388.1"/>
    </source>
</evidence>
<dbReference type="Gene3D" id="1.20.1250.20">
    <property type="entry name" value="MFS general substrate transporter like domains"/>
    <property type="match status" value="2"/>
</dbReference>
<feature type="transmembrane region" description="Helical" evidence="7">
    <location>
        <begin position="173"/>
        <end position="197"/>
    </location>
</feature>
<evidence type="ECO:0000259" key="8">
    <source>
        <dbReference type="PROSITE" id="PS50850"/>
    </source>
</evidence>
<evidence type="ECO:0000256" key="7">
    <source>
        <dbReference type="SAM" id="Phobius"/>
    </source>
</evidence>
<feature type="transmembrane region" description="Helical" evidence="7">
    <location>
        <begin position="108"/>
        <end position="125"/>
    </location>
</feature>
<dbReference type="InterPro" id="IPR036259">
    <property type="entry name" value="MFS_trans_sf"/>
</dbReference>
<dbReference type="GO" id="GO:0022857">
    <property type="term" value="F:transmembrane transporter activity"/>
    <property type="evidence" value="ECO:0007669"/>
    <property type="project" value="InterPro"/>
</dbReference>
<evidence type="ECO:0000313" key="10">
    <source>
        <dbReference type="Proteomes" id="UP000317199"/>
    </source>
</evidence>